<evidence type="ECO:0000313" key="3">
    <source>
        <dbReference type="Proteomes" id="UP001602123"/>
    </source>
</evidence>
<feature type="region of interest" description="Disordered" evidence="1">
    <location>
        <begin position="26"/>
        <end position="45"/>
    </location>
</feature>
<protein>
    <submittedName>
        <fullName evidence="2">Uncharacterized protein</fullName>
    </submittedName>
</protein>
<feature type="compositionally biased region" description="Polar residues" evidence="1">
    <location>
        <begin position="33"/>
        <end position="45"/>
    </location>
</feature>
<proteinExistence type="predicted"/>
<evidence type="ECO:0000256" key="1">
    <source>
        <dbReference type="SAM" id="MobiDB-lite"/>
    </source>
</evidence>
<dbReference type="RefSeq" id="WP_302867586.1">
    <property type="nucleotide sequence ID" value="NZ_JBFAUC010000020.1"/>
</dbReference>
<accession>A0ABW6U5V3</accession>
<comment type="caution">
    <text evidence="2">The sequence shown here is derived from an EMBL/GenBank/DDBJ whole genome shotgun (WGS) entry which is preliminary data.</text>
</comment>
<reference evidence="2 3" key="1">
    <citation type="submission" date="2024-10" db="EMBL/GenBank/DDBJ databases">
        <title>The Natural Products Discovery Center: Release of the First 8490 Sequenced Strains for Exploring Actinobacteria Biosynthetic Diversity.</title>
        <authorList>
            <person name="Kalkreuter E."/>
            <person name="Kautsar S.A."/>
            <person name="Yang D."/>
            <person name="Bader C.D."/>
            <person name="Teijaro C.N."/>
            <person name="Fluegel L."/>
            <person name="Davis C.M."/>
            <person name="Simpson J.R."/>
            <person name="Lauterbach L."/>
            <person name="Steele A.D."/>
            <person name="Gui C."/>
            <person name="Meng S."/>
            <person name="Li G."/>
            <person name="Viehrig K."/>
            <person name="Ye F."/>
            <person name="Su P."/>
            <person name="Kiefer A.F."/>
            <person name="Nichols A."/>
            <person name="Cepeda A.J."/>
            <person name="Yan W."/>
            <person name="Fan B."/>
            <person name="Jiang Y."/>
            <person name="Adhikari A."/>
            <person name="Zheng C.-J."/>
            <person name="Schuster L."/>
            <person name="Cowan T.M."/>
            <person name="Smanski M.J."/>
            <person name="Chevrette M.G."/>
            <person name="De Carvalho L.P.S."/>
            <person name="Shen B."/>
        </authorList>
    </citation>
    <scope>NUCLEOTIDE SEQUENCE [LARGE SCALE GENOMIC DNA]</scope>
    <source>
        <strain evidence="2 3">NPDC001650</strain>
    </source>
</reference>
<keyword evidence="3" id="KW-1185">Reference proteome</keyword>
<evidence type="ECO:0000313" key="2">
    <source>
        <dbReference type="EMBL" id="MFF4220190.1"/>
    </source>
</evidence>
<dbReference type="Proteomes" id="UP001602123">
    <property type="component" value="Unassembled WGS sequence"/>
</dbReference>
<dbReference type="EMBL" id="JBIAUT010000014">
    <property type="protein sequence ID" value="MFF4220190.1"/>
    <property type="molecule type" value="Genomic_DNA"/>
</dbReference>
<organism evidence="2 3">
    <name type="scientific">Streptomyces nondiastaticus</name>
    <dbReference type="NCBI Taxonomy" id="3154512"/>
    <lineage>
        <taxon>Bacteria</taxon>
        <taxon>Bacillati</taxon>
        <taxon>Actinomycetota</taxon>
        <taxon>Actinomycetes</taxon>
        <taxon>Kitasatosporales</taxon>
        <taxon>Streptomycetaceae</taxon>
        <taxon>Streptomyces</taxon>
    </lineage>
</organism>
<name>A0ABW6U5V3_9ACTN</name>
<gene>
    <name evidence="2" type="ORF">ACFYZM_28550</name>
</gene>
<sequence>MHVFYADAAEKARVELTRSERAAVDGVPLSLETDPQQDTPCPTAI</sequence>